<organism evidence="1 2">
    <name type="scientific">Anaerocolumna cellulosilytica</name>
    <dbReference type="NCBI Taxonomy" id="433286"/>
    <lineage>
        <taxon>Bacteria</taxon>
        <taxon>Bacillati</taxon>
        <taxon>Bacillota</taxon>
        <taxon>Clostridia</taxon>
        <taxon>Lachnospirales</taxon>
        <taxon>Lachnospiraceae</taxon>
        <taxon>Anaerocolumna</taxon>
    </lineage>
</organism>
<evidence type="ECO:0000313" key="1">
    <source>
        <dbReference type="EMBL" id="BCJ96314.1"/>
    </source>
</evidence>
<proteinExistence type="predicted"/>
<dbReference type="EMBL" id="AP023367">
    <property type="protein sequence ID" value="BCJ96314.1"/>
    <property type="molecule type" value="Genomic_DNA"/>
</dbReference>
<accession>A0A6S6R073</accession>
<keyword evidence="2" id="KW-1185">Reference proteome</keyword>
<reference evidence="1 2" key="1">
    <citation type="journal article" date="2016" name="Int. J. Syst. Evol. Microbiol.">
        <title>Descriptions of Anaerotaenia torta gen. nov., sp. nov. and Anaerocolumna cellulosilytica gen. nov., sp. nov. isolated from a methanogenic reactor of cattle waste.</title>
        <authorList>
            <person name="Uek A."/>
            <person name="Ohtaki Y."/>
            <person name="Kaku N."/>
            <person name="Ueki K."/>
        </authorList>
    </citation>
    <scope>NUCLEOTIDE SEQUENCE [LARGE SCALE GENOMIC DNA]</scope>
    <source>
        <strain evidence="1 2">SN021</strain>
    </source>
</reference>
<dbReference type="AlphaFoldDB" id="A0A6S6R073"/>
<dbReference type="RefSeq" id="WP_243167885.1">
    <property type="nucleotide sequence ID" value="NZ_AP023367.1"/>
</dbReference>
<dbReference type="Proteomes" id="UP000515561">
    <property type="component" value="Chromosome"/>
</dbReference>
<protein>
    <submittedName>
        <fullName evidence="1">Uncharacterized protein</fullName>
    </submittedName>
</protein>
<dbReference type="KEGG" id="acel:acsn021_38830"/>
<evidence type="ECO:0000313" key="2">
    <source>
        <dbReference type="Proteomes" id="UP000515561"/>
    </source>
</evidence>
<gene>
    <name evidence="1" type="ORF">acsn021_38830</name>
</gene>
<sequence length="80" mass="9340">MPKLKRYLKKNEKPPIEDISNPQEQEKIQLTVKAIEGYVMFSCIAMGLLQMISLSFSKDIQTKHFDFYGHHPKLSCLKQQ</sequence>
<name>A0A6S6R073_9FIRM</name>